<reference evidence="7 8" key="1">
    <citation type="submission" date="2015-07" db="EMBL/GenBank/DDBJ databases">
        <title>Emmonsia species relationships and genome sequence.</title>
        <authorList>
            <consortium name="The Broad Institute Genomics Platform"/>
            <person name="Cuomo C.A."/>
            <person name="Munoz J.F."/>
            <person name="Imamovic A."/>
            <person name="Priest M.E."/>
            <person name="Young S."/>
            <person name="Clay O.K."/>
            <person name="McEwen J.G."/>
        </authorList>
    </citation>
    <scope>NUCLEOTIDE SEQUENCE [LARGE SCALE GENOMIC DNA]</scope>
    <source>
        <strain evidence="7 8">UAMH 9510</strain>
    </source>
</reference>
<dbReference type="PROSITE" id="PS50011">
    <property type="entry name" value="PROTEIN_KINASE_DOM"/>
    <property type="match status" value="1"/>
</dbReference>
<gene>
    <name evidence="7" type="ORF">AJ78_05988</name>
</gene>
<dbReference type="SUPFAM" id="SSF56112">
    <property type="entry name" value="Protein kinase-like (PK-like)"/>
    <property type="match status" value="1"/>
</dbReference>
<comment type="caution">
    <text evidence="7">The sequence shown here is derived from an EMBL/GenBank/DDBJ whole genome shotgun (WGS) entry which is preliminary data.</text>
</comment>
<evidence type="ECO:0000313" key="7">
    <source>
        <dbReference type="EMBL" id="OJD13572.1"/>
    </source>
</evidence>
<dbReference type="STRING" id="1447872.A0A1J9QCB9"/>
<evidence type="ECO:0000256" key="1">
    <source>
        <dbReference type="ARBA" id="ARBA00022527"/>
    </source>
</evidence>
<proteinExistence type="predicted"/>
<dbReference type="Proteomes" id="UP000182235">
    <property type="component" value="Unassembled WGS sequence"/>
</dbReference>
<evidence type="ECO:0000256" key="5">
    <source>
        <dbReference type="ARBA" id="ARBA00022840"/>
    </source>
</evidence>
<accession>A0A1J9QCB9</accession>
<feature type="domain" description="Protein kinase" evidence="6">
    <location>
        <begin position="75"/>
        <end position="425"/>
    </location>
</feature>
<dbReference type="VEuPathDB" id="FungiDB:AJ78_05988"/>
<dbReference type="GO" id="GO:0005634">
    <property type="term" value="C:nucleus"/>
    <property type="evidence" value="ECO:0007669"/>
    <property type="project" value="TreeGrafter"/>
</dbReference>
<name>A0A1J9QCB9_9EURO</name>
<dbReference type="PROSITE" id="PS00108">
    <property type="entry name" value="PROTEIN_KINASE_ST"/>
    <property type="match status" value="1"/>
</dbReference>
<dbReference type="GO" id="GO:0005524">
    <property type="term" value="F:ATP binding"/>
    <property type="evidence" value="ECO:0007669"/>
    <property type="project" value="UniProtKB-KW"/>
</dbReference>
<dbReference type="AlphaFoldDB" id="A0A1J9QCB9"/>
<dbReference type="GO" id="GO:0043484">
    <property type="term" value="P:regulation of RNA splicing"/>
    <property type="evidence" value="ECO:0007669"/>
    <property type="project" value="TreeGrafter"/>
</dbReference>
<organism evidence="7 8">
    <name type="scientific">Emergomyces pasteurianus Ep9510</name>
    <dbReference type="NCBI Taxonomy" id="1447872"/>
    <lineage>
        <taxon>Eukaryota</taxon>
        <taxon>Fungi</taxon>
        <taxon>Dikarya</taxon>
        <taxon>Ascomycota</taxon>
        <taxon>Pezizomycotina</taxon>
        <taxon>Eurotiomycetes</taxon>
        <taxon>Eurotiomycetidae</taxon>
        <taxon>Onygenales</taxon>
        <taxon>Ajellomycetaceae</taxon>
        <taxon>Emergomyces</taxon>
    </lineage>
</organism>
<evidence type="ECO:0000256" key="3">
    <source>
        <dbReference type="ARBA" id="ARBA00022741"/>
    </source>
</evidence>
<keyword evidence="3" id="KW-0547">Nucleotide-binding</keyword>
<dbReference type="PANTHER" id="PTHR45646">
    <property type="entry name" value="SERINE/THREONINE-PROTEIN KINASE DOA-RELATED"/>
    <property type="match status" value="1"/>
</dbReference>
<keyword evidence="4 7" id="KW-0418">Kinase</keyword>
<dbReference type="CDD" id="cd05118">
    <property type="entry name" value="STKc_CMGC"/>
    <property type="match status" value="1"/>
</dbReference>
<keyword evidence="2" id="KW-0808">Transferase</keyword>
<dbReference type="EMBL" id="LGRN01000288">
    <property type="protein sequence ID" value="OJD13572.1"/>
    <property type="molecule type" value="Genomic_DNA"/>
</dbReference>
<keyword evidence="1" id="KW-0723">Serine/threonine-protein kinase</keyword>
<dbReference type="InterPro" id="IPR051175">
    <property type="entry name" value="CLK_kinases"/>
</dbReference>
<sequence>MLGPSRLRPSLSCNTNMASRLSAWISAFRKKPSSLRPTRNIALPRETPMEEETLPYYKPEHYYPVNIGDVYETRYQVAGKIGYGAYSTSWLCWDLLDNKYKVLKVTTSLSKFPTATDRELKIYEHLMKIKSTHRGQFLIRKLYDSFNLQGPFGKHRCLVLQPMHMTLLEMMRLNPRPFDLPLLKMTVKRLLLALDFLHAEAEIIHADLKTDNLMLSLEDSTMLADFAKAEAKDPSPWKKVDESHIIYKSRRCRRPAGGKGYGLPILCDFGEARIGKTHESGPFVQPNIYRAPEIIFEMSWGSAIDIWNLAGLIWDLFEGEHLFGDIFDSKGGHDPLKHLAFMVALIGPPPSEFVRRSETTKQCFDSSGGWIAHEDAAIPLVSLESLESRLSGQEKESFIQFMRSMLKWLPEERRTARQLLKDPWLL</sequence>
<evidence type="ECO:0000259" key="6">
    <source>
        <dbReference type="PROSITE" id="PS50011"/>
    </source>
</evidence>
<dbReference type="Gene3D" id="1.10.510.10">
    <property type="entry name" value="Transferase(Phosphotransferase) domain 1"/>
    <property type="match status" value="1"/>
</dbReference>
<dbReference type="GO" id="GO:0004674">
    <property type="term" value="F:protein serine/threonine kinase activity"/>
    <property type="evidence" value="ECO:0007669"/>
    <property type="project" value="UniProtKB-KW"/>
</dbReference>
<evidence type="ECO:0000256" key="2">
    <source>
        <dbReference type="ARBA" id="ARBA00022679"/>
    </source>
</evidence>
<dbReference type="SMART" id="SM00220">
    <property type="entry name" value="S_TKc"/>
    <property type="match status" value="1"/>
</dbReference>
<dbReference type="InterPro" id="IPR000719">
    <property type="entry name" value="Prot_kinase_dom"/>
</dbReference>
<dbReference type="PANTHER" id="PTHR45646:SF11">
    <property type="entry name" value="SERINE_THREONINE-PROTEIN KINASE DOA"/>
    <property type="match status" value="1"/>
</dbReference>
<dbReference type="InterPro" id="IPR008271">
    <property type="entry name" value="Ser/Thr_kinase_AS"/>
</dbReference>
<protein>
    <submittedName>
        <fullName evidence="7">CMGC/SRPK protein kinase</fullName>
    </submittedName>
</protein>
<dbReference type="OrthoDB" id="5979581at2759"/>
<evidence type="ECO:0000256" key="4">
    <source>
        <dbReference type="ARBA" id="ARBA00022777"/>
    </source>
</evidence>
<evidence type="ECO:0000313" key="8">
    <source>
        <dbReference type="Proteomes" id="UP000182235"/>
    </source>
</evidence>
<dbReference type="Pfam" id="PF00069">
    <property type="entry name" value="Pkinase"/>
    <property type="match status" value="2"/>
</dbReference>
<dbReference type="InterPro" id="IPR011009">
    <property type="entry name" value="Kinase-like_dom_sf"/>
</dbReference>
<dbReference type="Gene3D" id="3.30.200.20">
    <property type="entry name" value="Phosphorylase Kinase, domain 1"/>
    <property type="match status" value="1"/>
</dbReference>
<keyword evidence="5" id="KW-0067">ATP-binding</keyword>
<keyword evidence="8" id="KW-1185">Reference proteome</keyword>